<evidence type="ECO:0000313" key="2">
    <source>
        <dbReference type="EMBL" id="ROT77254.1"/>
    </source>
</evidence>
<reference evidence="2 3" key="2">
    <citation type="submission" date="2019-01" db="EMBL/GenBank/DDBJ databases">
        <title>The decoding of complex shrimp genome reveals the adaptation for benthos swimmer, frequently molting mechanism and breeding impact on genome.</title>
        <authorList>
            <person name="Sun Y."/>
            <person name="Gao Y."/>
            <person name="Yu Y."/>
        </authorList>
    </citation>
    <scope>NUCLEOTIDE SEQUENCE [LARGE SCALE GENOMIC DNA]</scope>
    <source>
        <tissue evidence="2">Muscle</tissue>
    </source>
</reference>
<dbReference type="Proteomes" id="UP000283509">
    <property type="component" value="Unassembled WGS sequence"/>
</dbReference>
<dbReference type="OrthoDB" id="6364788at2759"/>
<proteinExistence type="predicted"/>
<dbReference type="AlphaFoldDB" id="A0A3R7QFK7"/>
<keyword evidence="3" id="KW-1185">Reference proteome</keyword>
<reference evidence="2 3" key="1">
    <citation type="submission" date="2018-04" db="EMBL/GenBank/DDBJ databases">
        <authorList>
            <person name="Zhang X."/>
            <person name="Yuan J."/>
            <person name="Li F."/>
            <person name="Xiang J."/>
        </authorList>
    </citation>
    <scope>NUCLEOTIDE SEQUENCE [LARGE SCALE GENOMIC DNA]</scope>
    <source>
        <tissue evidence="2">Muscle</tissue>
    </source>
</reference>
<feature type="region of interest" description="Disordered" evidence="1">
    <location>
        <begin position="1"/>
        <end position="42"/>
    </location>
</feature>
<name>A0A3R7QFK7_PENVA</name>
<comment type="caution">
    <text evidence="2">The sequence shown here is derived from an EMBL/GenBank/DDBJ whole genome shotgun (WGS) entry which is preliminary data.</text>
</comment>
<protein>
    <submittedName>
        <fullName evidence="2">Uncharacterized protein</fullName>
    </submittedName>
</protein>
<evidence type="ECO:0000313" key="3">
    <source>
        <dbReference type="Proteomes" id="UP000283509"/>
    </source>
</evidence>
<dbReference type="EMBL" id="QCYY01001546">
    <property type="protein sequence ID" value="ROT77254.1"/>
    <property type="molecule type" value="Genomic_DNA"/>
</dbReference>
<sequence>MEEEGTKEEDKQRSASPVDETSWVLVDAEDENGRTAKGPNDSPDLKYNLLRKFLVAGDLRQKLTDAGLVCDEEEEDNAGDADEGLRDSMVMSCSESMVICDLPQTAGDEESTALNLKNFPDCSKKSDWRGTFAGARVEVEVERKGGLQVAAVRVWHVDLLSALASLQSLANTAGLVSYADVDVTSLLARAA</sequence>
<accession>A0A3R7QFK7</accession>
<gene>
    <name evidence="2" type="ORF">C7M84_004111</name>
</gene>
<organism evidence="2 3">
    <name type="scientific">Penaeus vannamei</name>
    <name type="common">Whiteleg shrimp</name>
    <name type="synonym">Litopenaeus vannamei</name>
    <dbReference type="NCBI Taxonomy" id="6689"/>
    <lineage>
        <taxon>Eukaryota</taxon>
        <taxon>Metazoa</taxon>
        <taxon>Ecdysozoa</taxon>
        <taxon>Arthropoda</taxon>
        <taxon>Crustacea</taxon>
        <taxon>Multicrustacea</taxon>
        <taxon>Malacostraca</taxon>
        <taxon>Eumalacostraca</taxon>
        <taxon>Eucarida</taxon>
        <taxon>Decapoda</taxon>
        <taxon>Dendrobranchiata</taxon>
        <taxon>Penaeoidea</taxon>
        <taxon>Penaeidae</taxon>
        <taxon>Penaeus</taxon>
    </lineage>
</organism>
<evidence type="ECO:0000256" key="1">
    <source>
        <dbReference type="SAM" id="MobiDB-lite"/>
    </source>
</evidence>